<organism evidence="6 7">
    <name type="scientific">Desulfobulbus propionicus (strain ATCC 33891 / DSM 2032 / VKM B-1956 / 1pr3)</name>
    <dbReference type="NCBI Taxonomy" id="577650"/>
    <lineage>
        <taxon>Bacteria</taxon>
        <taxon>Pseudomonadati</taxon>
        <taxon>Thermodesulfobacteriota</taxon>
        <taxon>Desulfobulbia</taxon>
        <taxon>Desulfobulbales</taxon>
        <taxon>Desulfobulbaceae</taxon>
        <taxon>Desulfobulbus</taxon>
    </lineage>
</organism>
<accession>A0A7U4DMX6</accession>
<evidence type="ECO:0000313" key="6">
    <source>
        <dbReference type="EMBL" id="ADW16434.1"/>
    </source>
</evidence>
<dbReference type="RefSeq" id="WP_015722982.1">
    <property type="nucleotide sequence ID" value="NC_014972.1"/>
</dbReference>
<keyword evidence="7" id="KW-1185">Reference proteome</keyword>
<evidence type="ECO:0000256" key="1">
    <source>
        <dbReference type="ARBA" id="ARBA00011028"/>
    </source>
</evidence>
<dbReference type="PANTHER" id="PTHR42953:SF3">
    <property type="entry name" value="HIGH-AFFINITY ZINC UPTAKE SYSTEM PROTEIN ZNUA"/>
    <property type="match status" value="1"/>
</dbReference>
<feature type="region of interest" description="Disordered" evidence="4">
    <location>
        <begin position="129"/>
        <end position="156"/>
    </location>
</feature>
<evidence type="ECO:0000256" key="4">
    <source>
        <dbReference type="SAM" id="MobiDB-lite"/>
    </source>
</evidence>
<protein>
    <submittedName>
        <fullName evidence="6">Periplasmic solute binding protein</fullName>
    </submittedName>
</protein>
<dbReference type="KEGG" id="dpr:Despr_0247"/>
<dbReference type="SUPFAM" id="SSF53807">
    <property type="entry name" value="Helical backbone' metal receptor"/>
    <property type="match status" value="1"/>
</dbReference>
<dbReference type="InterPro" id="IPR006127">
    <property type="entry name" value="ZnuA-like"/>
</dbReference>
<evidence type="ECO:0000256" key="5">
    <source>
        <dbReference type="SAM" id="SignalP"/>
    </source>
</evidence>
<dbReference type="Pfam" id="PF01297">
    <property type="entry name" value="ZnuA"/>
    <property type="match status" value="1"/>
</dbReference>
<feature type="signal peptide" evidence="5">
    <location>
        <begin position="1"/>
        <end position="28"/>
    </location>
</feature>
<sequence>MLTATLRLLLLLFVCPAALCLSQSKAHAADRPPRILASTFPMYQIVRNITQGIDGVEVELMIPAQMGCPHDYALTPQDMTKLARAEVLVINGLGLEEFLGAPVRKANPHLTLIDSSRGIAQILPYTEEKEGHGHASKTHGQPHGVHNDGHDGHHDANPHLFASPRMAALLTANIANALAQVHPAGAAAYTANAQTYGQRLTRLADELAELGKRLHTNRIVTQHGVFDYLARDMGLEVVAVVQAHAGQDPSASEILRLVQTIKAKKAGAIFTEPQYPEAVGRTIAKEAAIATARLDPAATGPEQAPLDYYEQVMRANLNTLEQTLGSH</sequence>
<dbReference type="Gene3D" id="3.40.50.1980">
    <property type="entry name" value="Nitrogenase molybdenum iron protein domain"/>
    <property type="match status" value="2"/>
</dbReference>
<dbReference type="EMBL" id="CP002364">
    <property type="protein sequence ID" value="ADW16434.1"/>
    <property type="molecule type" value="Genomic_DNA"/>
</dbReference>
<dbReference type="InterPro" id="IPR050492">
    <property type="entry name" value="Bact_metal-bind_prot9"/>
</dbReference>
<dbReference type="GO" id="GO:0046872">
    <property type="term" value="F:metal ion binding"/>
    <property type="evidence" value="ECO:0007669"/>
    <property type="project" value="InterPro"/>
</dbReference>
<evidence type="ECO:0000313" key="7">
    <source>
        <dbReference type="Proteomes" id="UP000006365"/>
    </source>
</evidence>
<comment type="similarity">
    <text evidence="1">Belongs to the bacterial solute-binding protein 9 family.</text>
</comment>
<feature type="compositionally biased region" description="Basic and acidic residues" evidence="4">
    <location>
        <begin position="145"/>
        <end position="156"/>
    </location>
</feature>
<dbReference type="GO" id="GO:0030001">
    <property type="term" value="P:metal ion transport"/>
    <property type="evidence" value="ECO:0007669"/>
    <property type="project" value="InterPro"/>
</dbReference>
<dbReference type="PANTHER" id="PTHR42953">
    <property type="entry name" value="HIGH-AFFINITY ZINC UPTAKE SYSTEM PROTEIN ZNUA-RELATED"/>
    <property type="match status" value="1"/>
</dbReference>
<evidence type="ECO:0000256" key="2">
    <source>
        <dbReference type="ARBA" id="ARBA00022448"/>
    </source>
</evidence>
<dbReference type="Proteomes" id="UP000006365">
    <property type="component" value="Chromosome"/>
</dbReference>
<keyword evidence="2" id="KW-0813">Transport</keyword>
<feature type="chain" id="PRO_5031488881" evidence="5">
    <location>
        <begin position="29"/>
        <end position="327"/>
    </location>
</feature>
<dbReference type="AlphaFoldDB" id="A0A7U4DMX6"/>
<gene>
    <name evidence="6" type="ordered locus">Despr_0247</name>
</gene>
<evidence type="ECO:0000256" key="3">
    <source>
        <dbReference type="ARBA" id="ARBA00022729"/>
    </source>
</evidence>
<proteinExistence type="inferred from homology"/>
<keyword evidence="3 5" id="KW-0732">Signal</keyword>
<name>A0A7U4DMX6_DESPD</name>
<reference evidence="6 7" key="1">
    <citation type="journal article" date="2011" name="Stand. Genomic Sci.">
        <title>Complete genome sequence of Desulfobulbus propionicus type strain (1pr3).</title>
        <authorList>
            <person name="Pagani I."/>
            <person name="Lapidus A."/>
            <person name="Nolan M."/>
            <person name="Lucas S."/>
            <person name="Hammon N."/>
            <person name="Deshpande S."/>
            <person name="Cheng J.F."/>
            <person name="Chertkov O."/>
            <person name="Davenport K."/>
            <person name="Tapia R."/>
            <person name="Han C."/>
            <person name="Goodwin L."/>
            <person name="Pitluck S."/>
            <person name="Liolios K."/>
            <person name="Mavromatis K."/>
            <person name="Ivanova N."/>
            <person name="Mikhailova N."/>
            <person name="Pati A."/>
            <person name="Chen A."/>
            <person name="Palaniappan K."/>
            <person name="Land M."/>
            <person name="Hauser L."/>
            <person name="Chang Y.J."/>
            <person name="Jeffries C.D."/>
            <person name="Detter J.C."/>
            <person name="Brambilla E."/>
            <person name="Kannan K.P."/>
            <person name="Djao O.D."/>
            <person name="Rohde M."/>
            <person name="Pukall R."/>
            <person name="Spring S."/>
            <person name="Goker M."/>
            <person name="Sikorski J."/>
            <person name="Woyke T."/>
            <person name="Bristow J."/>
            <person name="Eisen J.A."/>
            <person name="Markowitz V."/>
            <person name="Hugenholtz P."/>
            <person name="Kyrpides N.C."/>
            <person name="Klenk H.P."/>
        </authorList>
    </citation>
    <scope>NUCLEOTIDE SEQUENCE [LARGE SCALE GENOMIC DNA]</scope>
    <source>
        <strain evidence="7">ATCC 33891 / DSM 2032 / 1pr3</strain>
    </source>
</reference>